<dbReference type="SUPFAM" id="SSF50486">
    <property type="entry name" value="FMT C-terminal domain-like"/>
    <property type="match status" value="1"/>
</dbReference>
<dbReference type="PROSITE" id="PS00373">
    <property type="entry name" value="GART"/>
    <property type="match status" value="1"/>
</dbReference>
<organism evidence="3 4">
    <name type="scientific">Candidatus Zambryskibacteria bacterium RIFCSPHIGHO2_01_FULL_46_25</name>
    <dbReference type="NCBI Taxonomy" id="1802738"/>
    <lineage>
        <taxon>Bacteria</taxon>
        <taxon>Candidatus Zambryskiibacteriota</taxon>
    </lineage>
</organism>
<gene>
    <name evidence="3" type="ORF">A2838_01210</name>
</gene>
<dbReference type="InterPro" id="IPR036477">
    <property type="entry name" value="Formyl_transf_N_sf"/>
</dbReference>
<dbReference type="GO" id="GO:0004479">
    <property type="term" value="F:methionyl-tRNA formyltransferase activity"/>
    <property type="evidence" value="ECO:0007669"/>
    <property type="project" value="UniProtKB-EC"/>
</dbReference>
<dbReference type="InterPro" id="IPR002376">
    <property type="entry name" value="Formyl_transf_N"/>
</dbReference>
<dbReference type="EC" id="2.1.2.9" evidence="1"/>
<comment type="caution">
    <text evidence="3">The sequence shown here is derived from an EMBL/GenBank/DDBJ whole genome shotgun (WGS) entry which is preliminary data.</text>
</comment>
<dbReference type="EMBL" id="MHVH01000007">
    <property type="protein sequence ID" value="OHA89945.1"/>
    <property type="molecule type" value="Genomic_DNA"/>
</dbReference>
<dbReference type="InterPro" id="IPR001555">
    <property type="entry name" value="GART_AS"/>
</dbReference>
<dbReference type="InterPro" id="IPR011034">
    <property type="entry name" value="Formyl_transferase-like_C_sf"/>
</dbReference>
<dbReference type="Proteomes" id="UP000178107">
    <property type="component" value="Unassembled WGS sequence"/>
</dbReference>
<feature type="domain" description="Formyl transferase N-terminal" evidence="2">
    <location>
        <begin position="46"/>
        <end position="150"/>
    </location>
</feature>
<protein>
    <recommendedName>
        <fullName evidence="1">methionyl-tRNA formyltransferase</fullName>
        <ecNumber evidence="1">2.1.2.9</ecNumber>
    </recommendedName>
</protein>
<evidence type="ECO:0000256" key="1">
    <source>
        <dbReference type="ARBA" id="ARBA00012261"/>
    </source>
</evidence>
<sequence>MDKIRFVFFGSSKFSEYVLDELKKTGYEPVLNVTSAKAPLPEIPADTDLCIVASFGKILPKTYLDIPRLGFINVHPSLLPKYRGPSPIQAQLLDIVCQGVGVTIIKMDEKMDHGPILAQEKINIEPFPDHYAIVEEKLARAGGKLLIKVLETKPGETPQDHSTATYVKMVKKEDGLLDLNDDPEKNLRKVLAYSTRPGAYIFFRKKNGEEIRVVVRNAKIIENQFIPTRVIPAGKKEMDWQDFLRGNA</sequence>
<dbReference type="CDD" id="cd08646">
    <property type="entry name" value="FMT_core_Met-tRNA-FMT_N"/>
    <property type="match status" value="1"/>
</dbReference>
<proteinExistence type="predicted"/>
<dbReference type="SUPFAM" id="SSF53328">
    <property type="entry name" value="Formyltransferase"/>
    <property type="match status" value="1"/>
</dbReference>
<accession>A0A1G2SY78</accession>
<reference evidence="3 4" key="1">
    <citation type="journal article" date="2016" name="Nat. Commun.">
        <title>Thousands of microbial genomes shed light on interconnected biogeochemical processes in an aquifer system.</title>
        <authorList>
            <person name="Anantharaman K."/>
            <person name="Brown C.T."/>
            <person name="Hug L.A."/>
            <person name="Sharon I."/>
            <person name="Castelle C.J."/>
            <person name="Probst A.J."/>
            <person name="Thomas B.C."/>
            <person name="Singh A."/>
            <person name="Wilkins M.J."/>
            <person name="Karaoz U."/>
            <person name="Brodie E.L."/>
            <person name="Williams K.H."/>
            <person name="Hubbard S.S."/>
            <person name="Banfield J.F."/>
        </authorList>
    </citation>
    <scope>NUCLEOTIDE SEQUENCE [LARGE SCALE GENOMIC DNA]</scope>
</reference>
<dbReference type="AlphaFoldDB" id="A0A1G2SY78"/>
<dbReference type="PANTHER" id="PTHR11138">
    <property type="entry name" value="METHIONYL-TRNA FORMYLTRANSFERASE"/>
    <property type="match status" value="1"/>
</dbReference>
<evidence type="ECO:0000313" key="3">
    <source>
        <dbReference type="EMBL" id="OHA89945.1"/>
    </source>
</evidence>
<dbReference type="Gene3D" id="3.40.50.12230">
    <property type="match status" value="1"/>
</dbReference>
<evidence type="ECO:0000259" key="2">
    <source>
        <dbReference type="Pfam" id="PF00551"/>
    </source>
</evidence>
<name>A0A1G2SY78_9BACT</name>
<dbReference type="Pfam" id="PF00551">
    <property type="entry name" value="Formyl_trans_N"/>
    <property type="match status" value="1"/>
</dbReference>
<dbReference type="InterPro" id="IPR041711">
    <property type="entry name" value="Met-tRNA-FMT_N"/>
</dbReference>
<dbReference type="PANTHER" id="PTHR11138:SF5">
    <property type="entry name" value="METHIONYL-TRNA FORMYLTRANSFERASE, MITOCHONDRIAL"/>
    <property type="match status" value="1"/>
</dbReference>
<dbReference type="GO" id="GO:0005829">
    <property type="term" value="C:cytosol"/>
    <property type="evidence" value="ECO:0007669"/>
    <property type="project" value="TreeGrafter"/>
</dbReference>
<evidence type="ECO:0000313" key="4">
    <source>
        <dbReference type="Proteomes" id="UP000178107"/>
    </source>
</evidence>